<dbReference type="GO" id="GO:0003677">
    <property type="term" value="F:DNA binding"/>
    <property type="evidence" value="ECO:0007669"/>
    <property type="project" value="UniProtKB-KW"/>
</dbReference>
<comment type="subcellular location">
    <subcellularLocation>
        <location evidence="1">Nucleus</location>
    </subcellularLocation>
</comment>
<feature type="region of interest" description="Disordered" evidence="6">
    <location>
        <begin position="401"/>
        <end position="428"/>
    </location>
</feature>
<keyword evidence="2" id="KW-0805">Transcription regulation</keyword>
<evidence type="ECO:0000259" key="7">
    <source>
        <dbReference type="PROSITE" id="PS51032"/>
    </source>
</evidence>
<keyword evidence="5" id="KW-0539">Nucleus</keyword>
<name>A0A8J5XAY2_DIALT</name>
<dbReference type="GO" id="GO:0005634">
    <property type="term" value="C:nucleus"/>
    <property type="evidence" value="ECO:0007669"/>
    <property type="project" value="UniProtKB-SubCell"/>
</dbReference>
<feature type="domain" description="AP2/ERF" evidence="7">
    <location>
        <begin position="77"/>
        <end position="133"/>
    </location>
</feature>
<evidence type="ECO:0000256" key="5">
    <source>
        <dbReference type="ARBA" id="ARBA00023242"/>
    </source>
</evidence>
<dbReference type="SUPFAM" id="SSF54171">
    <property type="entry name" value="DNA-binding domain"/>
    <property type="match status" value="2"/>
</dbReference>
<proteinExistence type="predicted"/>
<evidence type="ECO:0000256" key="4">
    <source>
        <dbReference type="ARBA" id="ARBA00023163"/>
    </source>
</evidence>
<keyword evidence="9" id="KW-1185">Reference proteome</keyword>
<comment type="caution">
    <text evidence="8">The sequence shown here is derived from an EMBL/GenBank/DDBJ whole genome shotgun (WGS) entry which is preliminary data.</text>
</comment>
<dbReference type="InterPro" id="IPR016177">
    <property type="entry name" value="DNA-bd_dom_sf"/>
</dbReference>
<feature type="compositionally biased region" description="Low complexity" evidence="6">
    <location>
        <begin position="313"/>
        <end position="324"/>
    </location>
</feature>
<dbReference type="Proteomes" id="UP000751190">
    <property type="component" value="Unassembled WGS sequence"/>
</dbReference>
<dbReference type="GO" id="GO:0003700">
    <property type="term" value="F:DNA-binding transcription factor activity"/>
    <property type="evidence" value="ECO:0007669"/>
    <property type="project" value="InterPro"/>
</dbReference>
<dbReference type="OrthoDB" id="207175at2759"/>
<evidence type="ECO:0000256" key="3">
    <source>
        <dbReference type="ARBA" id="ARBA00023125"/>
    </source>
</evidence>
<dbReference type="InterPro" id="IPR036955">
    <property type="entry name" value="AP2/ERF_dom_sf"/>
</dbReference>
<dbReference type="PANTHER" id="PTHR31194:SF189">
    <property type="entry name" value="AP2_ERF DOMAIN-CONTAINING PROTEIN"/>
    <property type="match status" value="1"/>
</dbReference>
<evidence type="ECO:0000313" key="9">
    <source>
        <dbReference type="Proteomes" id="UP000751190"/>
    </source>
</evidence>
<dbReference type="SMART" id="SM00380">
    <property type="entry name" value="AP2"/>
    <property type="match status" value="1"/>
</dbReference>
<gene>
    <name evidence="8" type="ORF">KFE25_014433</name>
</gene>
<evidence type="ECO:0000256" key="1">
    <source>
        <dbReference type="ARBA" id="ARBA00004123"/>
    </source>
</evidence>
<evidence type="ECO:0000256" key="2">
    <source>
        <dbReference type="ARBA" id="ARBA00023015"/>
    </source>
</evidence>
<dbReference type="InterPro" id="IPR050913">
    <property type="entry name" value="AP2/ERF_ERF"/>
</dbReference>
<feature type="compositionally biased region" description="Low complexity" evidence="6">
    <location>
        <begin position="404"/>
        <end position="426"/>
    </location>
</feature>
<feature type="region of interest" description="Disordered" evidence="6">
    <location>
        <begin position="313"/>
        <end position="332"/>
    </location>
</feature>
<keyword evidence="3" id="KW-0238">DNA-binding</keyword>
<feature type="region of interest" description="Disordered" evidence="6">
    <location>
        <begin position="346"/>
        <end position="385"/>
    </location>
</feature>
<evidence type="ECO:0000313" key="8">
    <source>
        <dbReference type="EMBL" id="KAG8459870.1"/>
    </source>
</evidence>
<dbReference type="PANTHER" id="PTHR31194">
    <property type="entry name" value="SHN SHINE , DNA BINDING / TRANSCRIPTION FACTOR"/>
    <property type="match status" value="1"/>
</dbReference>
<dbReference type="InterPro" id="IPR001471">
    <property type="entry name" value="AP2/ERF_dom"/>
</dbReference>
<sequence>MQPSDMSDGDYDGASHHARLLALGAALGSALHSGAPYPGIAPPPGRPIAMLTDAAGAGAADGADCAGQAEVARMSSRYVGVHRSGKKRKPWTAACYWNGKQHHLGYYKTEEEAASAYDAYVKERGLERRVNFPEEGADDKVSAADAKASSKVARGVASRFAGVHHSRSNAVRPWRASCMSKRKYYHLGIYATEEEAALAYDAFIIEHNLGRELNFPQYRHMLQLGAAGAQSLGSGQGAHLAQLVQQIGGPAVGAPLESQHVNAMPADVAVSKPVSWQQQLQPSPQLQLAPGQAAVARFPIHPSFSSLMGQPQHLMHHAAQAQHAQAKHAQHAQPPLPIPLAHAYAQQLQQPQPVRSLPPLDPQQLQLLPPLDPQGAPSHSQGTQPVGAQLLQVQALPTPRVHVQPQPQAQPQLQAQPQPQPQLQAQYGGAPLPAMHWSMQFAQPPQQIGQPVGGHYVWVPQ</sequence>
<dbReference type="EMBL" id="JAGTXO010000037">
    <property type="protein sequence ID" value="KAG8459870.1"/>
    <property type="molecule type" value="Genomic_DNA"/>
</dbReference>
<protein>
    <recommendedName>
        <fullName evidence="7">AP2/ERF domain-containing protein</fullName>
    </recommendedName>
</protein>
<keyword evidence="4" id="KW-0804">Transcription</keyword>
<organism evidence="8 9">
    <name type="scientific">Diacronema lutheri</name>
    <name type="common">Unicellular marine alga</name>
    <name type="synonym">Monochrysis lutheri</name>
    <dbReference type="NCBI Taxonomy" id="2081491"/>
    <lineage>
        <taxon>Eukaryota</taxon>
        <taxon>Haptista</taxon>
        <taxon>Haptophyta</taxon>
        <taxon>Pavlovophyceae</taxon>
        <taxon>Pavlovales</taxon>
        <taxon>Pavlovaceae</taxon>
        <taxon>Diacronema</taxon>
    </lineage>
</organism>
<reference evidence="8" key="1">
    <citation type="submission" date="2021-05" db="EMBL/GenBank/DDBJ databases">
        <title>The genome of the haptophyte Pavlova lutheri (Diacronema luteri, Pavlovales) - a model for lipid biosynthesis in eukaryotic algae.</title>
        <authorList>
            <person name="Hulatt C.J."/>
            <person name="Posewitz M.C."/>
        </authorList>
    </citation>
    <scope>NUCLEOTIDE SEQUENCE</scope>
    <source>
        <strain evidence="8">NIVA-4/92</strain>
    </source>
</reference>
<dbReference type="Gene3D" id="3.30.730.10">
    <property type="entry name" value="AP2/ERF domain"/>
    <property type="match status" value="2"/>
</dbReference>
<accession>A0A8J5XAY2</accession>
<dbReference type="PROSITE" id="PS51032">
    <property type="entry name" value="AP2_ERF"/>
    <property type="match status" value="1"/>
</dbReference>
<dbReference type="AlphaFoldDB" id="A0A8J5XAY2"/>
<evidence type="ECO:0000256" key="6">
    <source>
        <dbReference type="SAM" id="MobiDB-lite"/>
    </source>
</evidence>